<proteinExistence type="predicted"/>
<comment type="caution">
    <text evidence="1">The sequence shown here is derived from an EMBL/GenBank/DDBJ whole genome shotgun (WGS) entry which is preliminary data.</text>
</comment>
<dbReference type="EMBL" id="BAABME010005149">
    <property type="protein sequence ID" value="GAA0164764.1"/>
    <property type="molecule type" value="Genomic_DNA"/>
</dbReference>
<protein>
    <submittedName>
        <fullName evidence="1">Uncharacterized protein</fullName>
    </submittedName>
</protein>
<sequence>MAFVHSPFDVGLVSQMLGSILLCHYRIHHYLHSMTVHGEAGALCDWIAPDLAPPFLSPTPFVLAITAIVRLPQYRQVAGYVGLRGLGVAVERVHVASCSPDMF</sequence>
<evidence type="ECO:0000313" key="2">
    <source>
        <dbReference type="Proteomes" id="UP001454036"/>
    </source>
</evidence>
<dbReference type="AlphaFoldDB" id="A0AAV3QL18"/>
<organism evidence="1 2">
    <name type="scientific">Lithospermum erythrorhizon</name>
    <name type="common">Purple gromwell</name>
    <name type="synonym">Lithospermum officinale var. erythrorhizon</name>
    <dbReference type="NCBI Taxonomy" id="34254"/>
    <lineage>
        <taxon>Eukaryota</taxon>
        <taxon>Viridiplantae</taxon>
        <taxon>Streptophyta</taxon>
        <taxon>Embryophyta</taxon>
        <taxon>Tracheophyta</taxon>
        <taxon>Spermatophyta</taxon>
        <taxon>Magnoliopsida</taxon>
        <taxon>eudicotyledons</taxon>
        <taxon>Gunneridae</taxon>
        <taxon>Pentapetalae</taxon>
        <taxon>asterids</taxon>
        <taxon>lamiids</taxon>
        <taxon>Boraginales</taxon>
        <taxon>Boraginaceae</taxon>
        <taxon>Boraginoideae</taxon>
        <taxon>Lithospermeae</taxon>
        <taxon>Lithospermum</taxon>
    </lineage>
</organism>
<name>A0AAV3QL18_LITER</name>
<dbReference type="Proteomes" id="UP001454036">
    <property type="component" value="Unassembled WGS sequence"/>
</dbReference>
<evidence type="ECO:0000313" key="1">
    <source>
        <dbReference type="EMBL" id="GAA0164764.1"/>
    </source>
</evidence>
<gene>
    <name evidence="1" type="ORF">LIER_20320</name>
</gene>
<keyword evidence="2" id="KW-1185">Reference proteome</keyword>
<accession>A0AAV3QL18</accession>
<reference evidence="1 2" key="1">
    <citation type="submission" date="2024-01" db="EMBL/GenBank/DDBJ databases">
        <title>The complete chloroplast genome sequence of Lithospermum erythrorhizon: insights into the phylogenetic relationship among Boraginaceae species and the maternal lineages of purple gromwells.</title>
        <authorList>
            <person name="Okada T."/>
            <person name="Watanabe K."/>
        </authorList>
    </citation>
    <scope>NUCLEOTIDE SEQUENCE [LARGE SCALE GENOMIC DNA]</scope>
</reference>